<comment type="caution">
    <text evidence="2">The sequence shown here is derived from an EMBL/GenBank/DDBJ whole genome shotgun (WGS) entry which is preliminary data.</text>
</comment>
<dbReference type="RefSeq" id="WP_199468919.1">
    <property type="nucleotide sequence ID" value="NZ_JAEMNX010000014.1"/>
</dbReference>
<keyword evidence="3" id="KW-1185">Reference proteome</keyword>
<evidence type="ECO:0000259" key="1">
    <source>
        <dbReference type="PROSITE" id="PS01124"/>
    </source>
</evidence>
<dbReference type="AlphaFoldDB" id="A0A934JMH1"/>
<organism evidence="2 3">
    <name type="scientific">Marinomonas transparens</name>
    <dbReference type="NCBI Taxonomy" id="2795388"/>
    <lineage>
        <taxon>Bacteria</taxon>
        <taxon>Pseudomonadati</taxon>
        <taxon>Pseudomonadota</taxon>
        <taxon>Gammaproteobacteria</taxon>
        <taxon>Oceanospirillales</taxon>
        <taxon>Oceanospirillaceae</taxon>
        <taxon>Marinomonas</taxon>
    </lineage>
</organism>
<gene>
    <name evidence="2" type="ORF">I8J31_12595</name>
</gene>
<feature type="domain" description="HTH araC/xylS-type" evidence="1">
    <location>
        <begin position="197"/>
        <end position="294"/>
    </location>
</feature>
<dbReference type="InterPro" id="IPR018060">
    <property type="entry name" value="HTH_AraC"/>
</dbReference>
<accession>A0A934JMH1</accession>
<proteinExistence type="predicted"/>
<dbReference type="PROSITE" id="PS01124">
    <property type="entry name" value="HTH_ARAC_FAMILY_2"/>
    <property type="match status" value="1"/>
</dbReference>
<evidence type="ECO:0000313" key="2">
    <source>
        <dbReference type="EMBL" id="MBJ7538516.1"/>
    </source>
</evidence>
<sequence length="295" mass="33211">MQVSMHDVYNKHGSINKDMSQWVTGYRQVKALLPNLHLLHQYLQTKTEISFKETASRGLYFSLLGNEPIKTATDVTSVQISYQARDINGDFLMTENQERSLMQVHISAEQLAAVLGETEEQVVQHFSLLMEKLGHGGCVIQLPMTKKTAEICQPIFSHKGHSISLAGHLYALIFTLIEQLQMLSHLSQCEECQGKLFQAQNLLEVPNNELLNTEKLAHQVGLNNEALAIGFFHLVGQSLDDYCLRSRIKFAAAKLRQDPEAKPHILAQSGFSEAQFEAAFIQHFGVNSHQYAQIH</sequence>
<dbReference type="GO" id="GO:0003700">
    <property type="term" value="F:DNA-binding transcription factor activity"/>
    <property type="evidence" value="ECO:0007669"/>
    <property type="project" value="InterPro"/>
</dbReference>
<evidence type="ECO:0000313" key="3">
    <source>
        <dbReference type="Proteomes" id="UP000628710"/>
    </source>
</evidence>
<dbReference type="Gene3D" id="1.10.10.60">
    <property type="entry name" value="Homeodomain-like"/>
    <property type="match status" value="1"/>
</dbReference>
<reference evidence="2" key="1">
    <citation type="submission" date="2020-12" db="EMBL/GenBank/DDBJ databases">
        <title>Marinomonas arctica sp. nov., a psychrotolerant bacterium isolated from the Arctic.</title>
        <authorList>
            <person name="Zhang Y."/>
        </authorList>
    </citation>
    <scope>NUCLEOTIDE SEQUENCE</scope>
    <source>
        <strain evidence="2">C1424</strain>
    </source>
</reference>
<protein>
    <submittedName>
        <fullName evidence="2">AraC family transcriptional regulator</fullName>
    </submittedName>
</protein>
<dbReference type="EMBL" id="JAEMNX010000014">
    <property type="protein sequence ID" value="MBJ7538516.1"/>
    <property type="molecule type" value="Genomic_DNA"/>
</dbReference>
<dbReference type="GO" id="GO:0043565">
    <property type="term" value="F:sequence-specific DNA binding"/>
    <property type="evidence" value="ECO:0007669"/>
    <property type="project" value="InterPro"/>
</dbReference>
<dbReference type="Proteomes" id="UP000628710">
    <property type="component" value="Unassembled WGS sequence"/>
</dbReference>
<name>A0A934JMH1_9GAMM</name>